<dbReference type="OrthoDB" id="10249433at2759"/>
<feature type="domain" description="Serine aminopeptidase S33" evidence="1">
    <location>
        <begin position="32"/>
        <end position="285"/>
    </location>
</feature>
<protein>
    <submittedName>
        <fullName evidence="2">Lysophospholipase</fullName>
    </submittedName>
</protein>
<gene>
    <name evidence="2" type="ORF">WOLCODRAFT_134284</name>
</gene>
<dbReference type="STRING" id="742152.A0A2H3JKR6"/>
<keyword evidence="3" id="KW-1185">Reference proteome</keyword>
<name>A0A2H3JKR6_WOLCO</name>
<evidence type="ECO:0000259" key="1">
    <source>
        <dbReference type="Pfam" id="PF12146"/>
    </source>
</evidence>
<dbReference type="Proteomes" id="UP000218811">
    <property type="component" value="Unassembled WGS sequence"/>
</dbReference>
<proteinExistence type="predicted"/>
<dbReference type="Pfam" id="PF12146">
    <property type="entry name" value="Hydrolase_4"/>
    <property type="match status" value="1"/>
</dbReference>
<dbReference type="InterPro" id="IPR022742">
    <property type="entry name" value="Hydrolase_4"/>
</dbReference>
<dbReference type="SUPFAM" id="SSF53474">
    <property type="entry name" value="alpha/beta-Hydrolases"/>
    <property type="match status" value="1"/>
</dbReference>
<dbReference type="EMBL" id="KB467887">
    <property type="protein sequence ID" value="PCH36597.1"/>
    <property type="molecule type" value="Genomic_DNA"/>
</dbReference>
<organism evidence="2 3">
    <name type="scientific">Wolfiporia cocos (strain MD-104)</name>
    <name type="common">Brown rot fungus</name>
    <dbReference type="NCBI Taxonomy" id="742152"/>
    <lineage>
        <taxon>Eukaryota</taxon>
        <taxon>Fungi</taxon>
        <taxon>Dikarya</taxon>
        <taxon>Basidiomycota</taxon>
        <taxon>Agaricomycotina</taxon>
        <taxon>Agaricomycetes</taxon>
        <taxon>Polyporales</taxon>
        <taxon>Phaeolaceae</taxon>
        <taxon>Wolfiporia</taxon>
    </lineage>
</organism>
<reference evidence="2 3" key="1">
    <citation type="journal article" date="2012" name="Science">
        <title>The Paleozoic origin of enzymatic lignin decomposition reconstructed from 31 fungal genomes.</title>
        <authorList>
            <person name="Floudas D."/>
            <person name="Binder M."/>
            <person name="Riley R."/>
            <person name="Barry K."/>
            <person name="Blanchette R.A."/>
            <person name="Henrissat B."/>
            <person name="Martinez A.T."/>
            <person name="Otillar R."/>
            <person name="Spatafora J.W."/>
            <person name="Yadav J.S."/>
            <person name="Aerts A."/>
            <person name="Benoit I."/>
            <person name="Boyd A."/>
            <person name="Carlson A."/>
            <person name="Copeland A."/>
            <person name="Coutinho P.M."/>
            <person name="de Vries R.P."/>
            <person name="Ferreira P."/>
            <person name="Findley K."/>
            <person name="Foster B."/>
            <person name="Gaskell J."/>
            <person name="Glotzer D."/>
            <person name="Gorecki P."/>
            <person name="Heitman J."/>
            <person name="Hesse C."/>
            <person name="Hori C."/>
            <person name="Igarashi K."/>
            <person name="Jurgens J.A."/>
            <person name="Kallen N."/>
            <person name="Kersten P."/>
            <person name="Kohler A."/>
            <person name="Kuees U."/>
            <person name="Kumar T.K.A."/>
            <person name="Kuo A."/>
            <person name="LaButti K."/>
            <person name="Larrondo L.F."/>
            <person name="Lindquist E."/>
            <person name="Ling A."/>
            <person name="Lombard V."/>
            <person name="Lucas S."/>
            <person name="Lundell T."/>
            <person name="Martin R."/>
            <person name="McLaughlin D.J."/>
            <person name="Morgenstern I."/>
            <person name="Morin E."/>
            <person name="Murat C."/>
            <person name="Nagy L.G."/>
            <person name="Nolan M."/>
            <person name="Ohm R.A."/>
            <person name="Patyshakuliyeva A."/>
            <person name="Rokas A."/>
            <person name="Ruiz-Duenas F.J."/>
            <person name="Sabat G."/>
            <person name="Salamov A."/>
            <person name="Samejima M."/>
            <person name="Schmutz J."/>
            <person name="Slot J.C."/>
            <person name="St John F."/>
            <person name="Stenlid J."/>
            <person name="Sun H."/>
            <person name="Sun S."/>
            <person name="Syed K."/>
            <person name="Tsang A."/>
            <person name="Wiebenga A."/>
            <person name="Young D."/>
            <person name="Pisabarro A."/>
            <person name="Eastwood D.C."/>
            <person name="Martin F."/>
            <person name="Cullen D."/>
            <person name="Grigoriev I.V."/>
            <person name="Hibbett D.S."/>
        </authorList>
    </citation>
    <scope>NUCLEOTIDE SEQUENCE [LARGE SCALE GENOMIC DNA]</scope>
    <source>
        <strain evidence="2 3">MD-104</strain>
    </source>
</reference>
<dbReference type="Gene3D" id="3.40.50.1820">
    <property type="entry name" value="alpha/beta hydrolase"/>
    <property type="match status" value="1"/>
</dbReference>
<dbReference type="OMA" id="SYEGWSH"/>
<evidence type="ECO:0000313" key="2">
    <source>
        <dbReference type="EMBL" id="PCH36597.1"/>
    </source>
</evidence>
<dbReference type="PANTHER" id="PTHR11614">
    <property type="entry name" value="PHOSPHOLIPASE-RELATED"/>
    <property type="match status" value="1"/>
</dbReference>
<sequence>MASEDPAYTEAWLAGFDGHQFYTRTYRAATSPPRAVLLFLHGFAEHVGRHEHEHTYWAARGITVFAMDERGFGRTALDSKRSKDAAYGKTCHELEMRDIEFWVRYLRKEYPDAPLFLMGHSMGGALALAFPTQSRPPPSTETVEMLSGVVSSSPLIILVNQPAKLLRGLGGYAAKIIPWVPFPAKVSPEDLSHDPAVNNAVDPDPLIKSHATFRQLGDMLNRGEDVLNNGPTHWPKKLPILIVHGDADKVTSHKASEQFIDRLDAEDKKLTLFPGGYHELTNEPDGVKEKFWDECIAWIHQRALAPGALAKL</sequence>
<evidence type="ECO:0000313" key="3">
    <source>
        <dbReference type="Proteomes" id="UP000218811"/>
    </source>
</evidence>
<dbReference type="InterPro" id="IPR051044">
    <property type="entry name" value="MAG_DAG_Lipase"/>
</dbReference>
<accession>A0A2H3JKR6</accession>
<dbReference type="InterPro" id="IPR029058">
    <property type="entry name" value="AB_hydrolase_fold"/>
</dbReference>
<dbReference type="AlphaFoldDB" id="A0A2H3JKR6"/>